<proteinExistence type="predicted"/>
<sequence>MRYLLLIFVSSFLSLLSGRVVTASEIQTPNLVKQNSLRSTSAQSFWPEAQRLVQDQINLINRIERAIASDDPYGVFVAEGKITLHQGEVERFLKNQYRNPALLCTRTNGGITPAGSDLSVEQAQVYCSLYASTAQLMPLRPVLERRQATLTPNNPLTLSRSQQSILAVPPQKLPSPPTSYVAPEPPLVGIRAKTPISGYQPPIAPAIAPPQQATTGLASAKQLLSQAVASFPPATPFIDAGETAKLKESNAYGLNQQEPQEYGNFLSQPNTGIARVLPSGIVNSQPMQNRLIPTVAERFAYPPLLRGIGGDIAETTRSSGRISQEDEFTPRFAVKLENGNFQIAQRGLDYGFMMDLGEVPLENLDPTLKKVRALSPQTRQFFLNYRPPNELAALQVDRQRFITGKLGEVSVSEPVQQTTALESAINPLSPDAPVVLNHTYLMRLVQFQVPEVVLNRGTVNREQRRYLDQILETPSSDALVAFRPVNRRPDGSYTVLWRVLNQFPDPQIEDLEKYVNLQ</sequence>
<feature type="signal peptide" evidence="1">
    <location>
        <begin position="1"/>
        <end position="23"/>
    </location>
</feature>
<organism evidence="2 3">
    <name type="scientific">Funiculus sociatus GB2-A5</name>
    <dbReference type="NCBI Taxonomy" id="2933946"/>
    <lineage>
        <taxon>Bacteria</taxon>
        <taxon>Bacillati</taxon>
        <taxon>Cyanobacteriota</taxon>
        <taxon>Cyanophyceae</taxon>
        <taxon>Coleofasciculales</taxon>
        <taxon>Coleofasciculaceae</taxon>
        <taxon>Funiculus</taxon>
    </lineage>
</organism>
<dbReference type="RefSeq" id="WP_190418036.1">
    <property type="nucleotide sequence ID" value="NZ_JAMPKK010000035.1"/>
</dbReference>
<name>A0ABV0JRH9_9CYAN</name>
<comment type="caution">
    <text evidence="2">The sequence shown here is derived from an EMBL/GenBank/DDBJ whole genome shotgun (WGS) entry which is preliminary data.</text>
</comment>
<protein>
    <submittedName>
        <fullName evidence="2">Uncharacterized protein</fullName>
    </submittedName>
</protein>
<reference evidence="2 3" key="1">
    <citation type="submission" date="2022-04" db="EMBL/GenBank/DDBJ databases">
        <title>Positive selection, recombination, and allopatry shape intraspecific diversity of widespread and dominant cyanobacteria.</title>
        <authorList>
            <person name="Wei J."/>
            <person name="Shu W."/>
            <person name="Hu C."/>
        </authorList>
    </citation>
    <scope>NUCLEOTIDE SEQUENCE [LARGE SCALE GENOMIC DNA]</scope>
    <source>
        <strain evidence="2 3">GB2-A5</strain>
    </source>
</reference>
<evidence type="ECO:0000256" key="1">
    <source>
        <dbReference type="SAM" id="SignalP"/>
    </source>
</evidence>
<keyword evidence="3" id="KW-1185">Reference proteome</keyword>
<accession>A0ABV0JRH9</accession>
<keyword evidence="1" id="KW-0732">Signal</keyword>
<dbReference type="Proteomes" id="UP001442494">
    <property type="component" value="Unassembled WGS sequence"/>
</dbReference>
<dbReference type="EMBL" id="JAMPKK010000035">
    <property type="protein sequence ID" value="MEP0865996.1"/>
    <property type="molecule type" value="Genomic_DNA"/>
</dbReference>
<evidence type="ECO:0000313" key="2">
    <source>
        <dbReference type="EMBL" id="MEP0865996.1"/>
    </source>
</evidence>
<evidence type="ECO:0000313" key="3">
    <source>
        <dbReference type="Proteomes" id="UP001442494"/>
    </source>
</evidence>
<gene>
    <name evidence="2" type="ORF">NDI37_16125</name>
</gene>
<feature type="chain" id="PRO_5045099109" evidence="1">
    <location>
        <begin position="24"/>
        <end position="518"/>
    </location>
</feature>